<evidence type="ECO:0000313" key="4">
    <source>
        <dbReference type="Proteomes" id="UP000297447"/>
    </source>
</evidence>
<reference evidence="3 4" key="1">
    <citation type="submission" date="2019-03" db="EMBL/GenBank/DDBJ databases">
        <title>Genomics of glacier-inhabiting Cryobacterium strains.</title>
        <authorList>
            <person name="Liu Q."/>
            <person name="Xin Y.-H."/>
        </authorList>
    </citation>
    <scope>NUCLEOTIDE SEQUENCE [LARGE SCALE GENOMIC DNA]</scope>
    <source>
        <strain evidence="3 4">Hh14</strain>
    </source>
</reference>
<name>A0A4R9ABJ4_9MICO</name>
<dbReference type="OrthoDB" id="1099523at2"/>
<evidence type="ECO:0000256" key="1">
    <source>
        <dbReference type="SAM" id="MobiDB-lite"/>
    </source>
</evidence>
<dbReference type="Gene3D" id="2.70.70.10">
    <property type="entry name" value="Glucose Permease (Domain IIA)"/>
    <property type="match status" value="1"/>
</dbReference>
<evidence type="ECO:0000313" key="3">
    <source>
        <dbReference type="EMBL" id="TFD55548.1"/>
    </source>
</evidence>
<dbReference type="InterPro" id="IPR050570">
    <property type="entry name" value="Cell_wall_metabolism_enzyme"/>
</dbReference>
<gene>
    <name evidence="3" type="ORF">E3T55_00975</name>
</gene>
<dbReference type="PANTHER" id="PTHR21666:SF270">
    <property type="entry name" value="MUREIN HYDROLASE ACTIVATOR ENVC"/>
    <property type="match status" value="1"/>
</dbReference>
<dbReference type="AlphaFoldDB" id="A0A4R9ABJ4"/>
<dbReference type="InterPro" id="IPR011055">
    <property type="entry name" value="Dup_hybrid_motif"/>
</dbReference>
<protein>
    <submittedName>
        <fullName evidence="3">M23 family metallopeptidase</fullName>
    </submittedName>
</protein>
<dbReference type="EMBL" id="SOHE01000006">
    <property type="protein sequence ID" value="TFD55548.1"/>
    <property type="molecule type" value="Genomic_DNA"/>
</dbReference>
<dbReference type="Pfam" id="PF01551">
    <property type="entry name" value="Peptidase_M23"/>
    <property type="match status" value="1"/>
</dbReference>
<sequence>MAGPVPGPVPVVPVSVPTPPANPPTTPPTATTMTPSEPQADPIPQTAQLPAEFALQSALVAAERAAASAAERAAAAERASAARTARIMTALTEYDAAIVEVDTATRAAADARADHETALSQSALVHRLADSAGRTATASQVSLAGLVRAMAQGEAGTATADALLDGGPDANLLYRLGALDRLGSLTENIHTVRARVVAERQRADDLAEQDAALVIALDPAPVAAAVAAVATATATADASRERLLALGAELSMSTAVFSSTGVTFASLLSAADAGLLSDQGWARPAVGRVTSGYGSRPDLPVAGVGAVHFGTDLGAACGAGVYAATSGIVAAVGEAGGYGNWILIDHGEGVATGYAHVATASTRVVVGERISAGQVIAEIGSTGASTGCHLHFEVRLGGIRVDAVPFLHSRGIRLAAPCSLVSTVARCGRVRDGENTQDRDFCAQRRHARRAGGVCGSGRVRNERLRRGHARRNTDRHLHARAVGVACAVTEHLLANGLHRGVEDRPERRVRRRPARVRPRISADGERHEPVLLEPAADQHERHGLHPDGLPAGAARELDHRDGNWRLGRP</sequence>
<dbReference type="InterPro" id="IPR016047">
    <property type="entry name" value="M23ase_b-sheet_dom"/>
</dbReference>
<comment type="caution">
    <text evidence="3">The sequence shown here is derived from an EMBL/GenBank/DDBJ whole genome shotgun (WGS) entry which is preliminary data.</text>
</comment>
<feature type="region of interest" description="Disordered" evidence="1">
    <location>
        <begin position="15"/>
        <end position="41"/>
    </location>
</feature>
<feature type="compositionally biased region" description="Basic residues" evidence="1">
    <location>
        <begin position="508"/>
        <end position="519"/>
    </location>
</feature>
<accession>A0A4R9ABJ4</accession>
<feature type="domain" description="M23ase beta-sheet core" evidence="2">
    <location>
        <begin position="307"/>
        <end position="402"/>
    </location>
</feature>
<dbReference type="GO" id="GO:0004222">
    <property type="term" value="F:metalloendopeptidase activity"/>
    <property type="evidence" value="ECO:0007669"/>
    <property type="project" value="TreeGrafter"/>
</dbReference>
<dbReference type="Proteomes" id="UP000297447">
    <property type="component" value="Unassembled WGS sequence"/>
</dbReference>
<feature type="compositionally biased region" description="Basic and acidic residues" evidence="1">
    <location>
        <begin position="521"/>
        <end position="546"/>
    </location>
</feature>
<proteinExistence type="predicted"/>
<dbReference type="SUPFAM" id="SSF51261">
    <property type="entry name" value="Duplicated hybrid motif"/>
    <property type="match status" value="1"/>
</dbReference>
<dbReference type="CDD" id="cd12797">
    <property type="entry name" value="M23_peptidase"/>
    <property type="match status" value="1"/>
</dbReference>
<dbReference type="PANTHER" id="PTHR21666">
    <property type="entry name" value="PEPTIDASE-RELATED"/>
    <property type="match status" value="1"/>
</dbReference>
<feature type="compositionally biased region" description="Pro residues" evidence="1">
    <location>
        <begin position="15"/>
        <end position="27"/>
    </location>
</feature>
<evidence type="ECO:0000259" key="2">
    <source>
        <dbReference type="Pfam" id="PF01551"/>
    </source>
</evidence>
<keyword evidence="4" id="KW-1185">Reference proteome</keyword>
<organism evidence="3 4">
    <name type="scientific">Cryobacterium frigoriphilum</name>
    <dbReference type="NCBI Taxonomy" id="1259150"/>
    <lineage>
        <taxon>Bacteria</taxon>
        <taxon>Bacillati</taxon>
        <taxon>Actinomycetota</taxon>
        <taxon>Actinomycetes</taxon>
        <taxon>Micrococcales</taxon>
        <taxon>Microbacteriaceae</taxon>
        <taxon>Cryobacterium</taxon>
    </lineage>
</organism>
<feature type="region of interest" description="Disordered" evidence="1">
    <location>
        <begin position="501"/>
        <end position="570"/>
    </location>
</feature>